<keyword evidence="3 8" id="KW-0812">Transmembrane</keyword>
<dbReference type="GO" id="GO:0020037">
    <property type="term" value="F:heme binding"/>
    <property type="evidence" value="ECO:0007669"/>
    <property type="project" value="InterPro"/>
</dbReference>
<keyword evidence="2" id="KW-0349">Heme</keyword>
<dbReference type="PANTHER" id="PTHR10266:SF3">
    <property type="entry name" value="CYTOCHROME C1, HEME PROTEIN, MITOCHONDRIAL"/>
    <property type="match status" value="1"/>
</dbReference>
<dbReference type="AlphaFoldDB" id="A0A0F9ATS3"/>
<dbReference type="Gene3D" id="1.10.760.10">
    <property type="entry name" value="Cytochrome c-like domain"/>
    <property type="match status" value="1"/>
</dbReference>
<proteinExistence type="predicted"/>
<keyword evidence="4" id="KW-0479">Metal-binding</keyword>
<organism evidence="10">
    <name type="scientific">marine sediment metagenome</name>
    <dbReference type="NCBI Taxonomy" id="412755"/>
    <lineage>
        <taxon>unclassified sequences</taxon>
        <taxon>metagenomes</taxon>
        <taxon>ecological metagenomes</taxon>
    </lineage>
</organism>
<dbReference type="SUPFAM" id="SSF46626">
    <property type="entry name" value="Cytochrome c"/>
    <property type="match status" value="1"/>
</dbReference>
<dbReference type="PANTHER" id="PTHR10266">
    <property type="entry name" value="CYTOCHROME C1"/>
    <property type="match status" value="1"/>
</dbReference>
<dbReference type="EMBL" id="LAZR01041040">
    <property type="protein sequence ID" value="KKL12994.1"/>
    <property type="molecule type" value="Genomic_DNA"/>
</dbReference>
<keyword evidence="7 8" id="KW-0472">Membrane</keyword>
<dbReference type="GO" id="GO:0046872">
    <property type="term" value="F:metal ion binding"/>
    <property type="evidence" value="ECO:0007669"/>
    <property type="project" value="UniProtKB-KW"/>
</dbReference>
<comment type="subcellular location">
    <subcellularLocation>
        <location evidence="1">Membrane</location>
    </subcellularLocation>
</comment>
<protein>
    <recommendedName>
        <fullName evidence="9">Cytochrome c domain-containing protein</fullName>
    </recommendedName>
</protein>
<dbReference type="Pfam" id="PF02167">
    <property type="entry name" value="Cytochrom_C1"/>
    <property type="match status" value="1"/>
</dbReference>
<evidence type="ECO:0000256" key="3">
    <source>
        <dbReference type="ARBA" id="ARBA00022692"/>
    </source>
</evidence>
<evidence type="ECO:0000256" key="4">
    <source>
        <dbReference type="ARBA" id="ARBA00022723"/>
    </source>
</evidence>
<gene>
    <name evidence="10" type="ORF">LCGC14_2530200</name>
</gene>
<comment type="caution">
    <text evidence="10">The sequence shown here is derived from an EMBL/GenBank/DDBJ whole genome shotgun (WGS) entry which is preliminary data.</text>
</comment>
<evidence type="ECO:0000256" key="6">
    <source>
        <dbReference type="ARBA" id="ARBA00023004"/>
    </source>
</evidence>
<evidence type="ECO:0000256" key="5">
    <source>
        <dbReference type="ARBA" id="ARBA00022989"/>
    </source>
</evidence>
<evidence type="ECO:0000313" key="10">
    <source>
        <dbReference type="EMBL" id="KKL12994.1"/>
    </source>
</evidence>
<name>A0A0F9ATS3_9ZZZZ</name>
<dbReference type="PROSITE" id="PS51007">
    <property type="entry name" value="CYTC"/>
    <property type="match status" value="1"/>
</dbReference>
<keyword evidence="6" id="KW-0408">Iron</keyword>
<dbReference type="InterPro" id="IPR009056">
    <property type="entry name" value="Cyt_c-like_dom"/>
</dbReference>
<dbReference type="GO" id="GO:0009055">
    <property type="term" value="F:electron transfer activity"/>
    <property type="evidence" value="ECO:0007669"/>
    <property type="project" value="InterPro"/>
</dbReference>
<accession>A0A0F9ATS3</accession>
<feature type="transmembrane region" description="Helical" evidence="8">
    <location>
        <begin position="222"/>
        <end position="240"/>
    </location>
</feature>
<dbReference type="InterPro" id="IPR036909">
    <property type="entry name" value="Cyt_c-like_dom_sf"/>
</dbReference>
<dbReference type="GO" id="GO:0016020">
    <property type="term" value="C:membrane"/>
    <property type="evidence" value="ECO:0007669"/>
    <property type="project" value="UniProtKB-SubCell"/>
</dbReference>
<reference evidence="10" key="1">
    <citation type="journal article" date="2015" name="Nature">
        <title>Complex archaea that bridge the gap between prokaryotes and eukaryotes.</title>
        <authorList>
            <person name="Spang A."/>
            <person name="Saw J.H."/>
            <person name="Jorgensen S.L."/>
            <person name="Zaremba-Niedzwiedzka K."/>
            <person name="Martijn J."/>
            <person name="Lind A.E."/>
            <person name="van Eijk R."/>
            <person name="Schleper C."/>
            <person name="Guy L."/>
            <person name="Ettema T.J."/>
        </authorList>
    </citation>
    <scope>NUCLEOTIDE SEQUENCE</scope>
</reference>
<evidence type="ECO:0000256" key="8">
    <source>
        <dbReference type="SAM" id="Phobius"/>
    </source>
</evidence>
<evidence type="ECO:0000259" key="9">
    <source>
        <dbReference type="PROSITE" id="PS51007"/>
    </source>
</evidence>
<sequence>MMKKLLIGLFALSVNLLPNMVMAAGPSVPLMEANNDLTDQASLQRGAKLFMNYCLGCHQMQYQRYERTFRDIGIPTEVGLEQLIFDGSKVGSHITNAITKDDAAKWFGAAPPDLTLIARVKSPDYIYTYLKSFYKDESRPFGVNNIVFPLVGMPHVLQELQGLPTPITKEVEEHGHTVTKVIATETDGTGELSVDEYDQAARDLTNFLEYVGEPSRLESEALGIKVIGFLIILFILAFMLKKEYWRDVH</sequence>
<evidence type="ECO:0000256" key="2">
    <source>
        <dbReference type="ARBA" id="ARBA00022617"/>
    </source>
</evidence>
<evidence type="ECO:0000256" key="7">
    <source>
        <dbReference type="ARBA" id="ARBA00023136"/>
    </source>
</evidence>
<keyword evidence="5 8" id="KW-1133">Transmembrane helix</keyword>
<dbReference type="InterPro" id="IPR002326">
    <property type="entry name" value="Cyt_c1"/>
</dbReference>
<evidence type="ECO:0000256" key="1">
    <source>
        <dbReference type="ARBA" id="ARBA00004370"/>
    </source>
</evidence>
<feature type="domain" description="Cytochrome c" evidence="9">
    <location>
        <begin position="41"/>
        <end position="215"/>
    </location>
</feature>